<keyword evidence="2" id="KW-0677">Repeat</keyword>
<evidence type="ECO:0000313" key="4">
    <source>
        <dbReference type="EMBL" id="CAA0823863.1"/>
    </source>
</evidence>
<keyword evidence="1" id="KW-0880">Kelch repeat</keyword>
<dbReference type="SMART" id="SM00612">
    <property type="entry name" value="Kelch"/>
    <property type="match status" value="3"/>
</dbReference>
<gene>
    <name evidence="4" type="ORF">SHERM_21004</name>
</gene>
<feature type="compositionally biased region" description="Basic and acidic residues" evidence="3">
    <location>
        <begin position="117"/>
        <end position="129"/>
    </location>
</feature>
<keyword evidence="5" id="KW-1185">Reference proteome</keyword>
<dbReference type="GO" id="GO:0005634">
    <property type="term" value="C:nucleus"/>
    <property type="evidence" value="ECO:0007669"/>
    <property type="project" value="UniProtKB-ARBA"/>
</dbReference>
<dbReference type="Pfam" id="PF01344">
    <property type="entry name" value="Kelch_1"/>
    <property type="match status" value="2"/>
</dbReference>
<dbReference type="AlphaFoldDB" id="A0A9N7N6M6"/>
<protein>
    <submittedName>
        <fullName evidence="4">F-box/kelch-repeat protein</fullName>
    </submittedName>
</protein>
<dbReference type="Proteomes" id="UP001153555">
    <property type="component" value="Unassembled WGS sequence"/>
</dbReference>
<dbReference type="FunFam" id="2.120.10.80:FF:000007">
    <property type="entry name" value="F-box/kelch-repeat protein SKIP11"/>
    <property type="match status" value="1"/>
</dbReference>
<dbReference type="InterPro" id="IPR006652">
    <property type="entry name" value="Kelch_1"/>
</dbReference>
<sequence>MDFCRTSAGIRRNPKLKSEPNMYPTTLTHVSAPATACCRWSSSTHELTVASYPIPFPNCILLRDSKVESYSPKIKTMLEDRPCLVSRDYSTTREPDWAHITYPNKRPPDDEPNQEDAPARKSPKPDRLDSSSLIPAIGRDNSINCLLRCSRADYCSLSSLNTSFRNLIRSGELYRLRRLHGVIEHWIYFSCQLLEWEAFDPTRRRWLRLPRMDPNDCFPYADKESLAVGTNLLVFGRDLTSHAVYRYSLLTNEWSPGTSMLQPRCLFGSASLGSSAIVAGGCDSLGNVLRSAEIYDSETGFWRRLPDMNRARKMCSGVFMDGKFYVVGGVGMGSEILTCAEEFDLVTGVWRELPEMSPVRAHDEMLPVPVTSEAPPLVAVVGDELYAADYAAMEVRRYDKRRGVWGTVGGLPRGADSMFGWGLAFRACGEKLIVVGGPRNGSGDGFIEVNAWVPGEGPAQWEVLGRRRSGSFVYNCAVMGC</sequence>
<dbReference type="Gene3D" id="2.120.10.80">
    <property type="entry name" value="Kelch-type beta propeller"/>
    <property type="match status" value="1"/>
</dbReference>
<evidence type="ECO:0000313" key="5">
    <source>
        <dbReference type="Proteomes" id="UP001153555"/>
    </source>
</evidence>
<feature type="region of interest" description="Disordered" evidence="3">
    <location>
        <begin position="96"/>
        <end position="134"/>
    </location>
</feature>
<dbReference type="InterPro" id="IPR015915">
    <property type="entry name" value="Kelch-typ_b-propeller"/>
</dbReference>
<organism evidence="4 5">
    <name type="scientific">Striga hermonthica</name>
    <name type="common">Purple witchweed</name>
    <name type="synonym">Buchnera hermonthica</name>
    <dbReference type="NCBI Taxonomy" id="68872"/>
    <lineage>
        <taxon>Eukaryota</taxon>
        <taxon>Viridiplantae</taxon>
        <taxon>Streptophyta</taxon>
        <taxon>Embryophyta</taxon>
        <taxon>Tracheophyta</taxon>
        <taxon>Spermatophyta</taxon>
        <taxon>Magnoliopsida</taxon>
        <taxon>eudicotyledons</taxon>
        <taxon>Gunneridae</taxon>
        <taxon>Pentapetalae</taxon>
        <taxon>asterids</taxon>
        <taxon>lamiids</taxon>
        <taxon>Lamiales</taxon>
        <taxon>Orobanchaceae</taxon>
        <taxon>Buchnereae</taxon>
        <taxon>Striga</taxon>
    </lineage>
</organism>
<evidence type="ECO:0000256" key="1">
    <source>
        <dbReference type="ARBA" id="ARBA00022441"/>
    </source>
</evidence>
<evidence type="ECO:0000256" key="2">
    <source>
        <dbReference type="ARBA" id="ARBA00022737"/>
    </source>
</evidence>
<reference evidence="4" key="1">
    <citation type="submission" date="2019-12" db="EMBL/GenBank/DDBJ databases">
        <authorList>
            <person name="Scholes J."/>
        </authorList>
    </citation>
    <scope>NUCLEOTIDE SEQUENCE</scope>
</reference>
<dbReference type="PANTHER" id="PTHR46122">
    <property type="entry name" value="GALACTOSE OXIDASE/KELCH REPEAT PROTEIN-RELATED"/>
    <property type="match status" value="1"/>
</dbReference>
<dbReference type="OrthoDB" id="191037at2759"/>
<dbReference type="InterPro" id="IPR052439">
    <property type="entry name" value="F-box/Kelch-repeat"/>
</dbReference>
<accession>A0A9N7N6M6</accession>
<dbReference type="PANTHER" id="PTHR46122:SF2">
    <property type="entry name" value="F-BOX_KELCH-REPEAT PROTEIN SKIP11"/>
    <property type="match status" value="1"/>
</dbReference>
<proteinExistence type="predicted"/>
<dbReference type="EMBL" id="CACSLK010024540">
    <property type="protein sequence ID" value="CAA0823863.1"/>
    <property type="molecule type" value="Genomic_DNA"/>
</dbReference>
<dbReference type="SUPFAM" id="SSF117281">
    <property type="entry name" value="Kelch motif"/>
    <property type="match status" value="1"/>
</dbReference>
<comment type="caution">
    <text evidence="4">The sequence shown here is derived from an EMBL/GenBank/DDBJ whole genome shotgun (WGS) entry which is preliminary data.</text>
</comment>
<evidence type="ECO:0000256" key="3">
    <source>
        <dbReference type="SAM" id="MobiDB-lite"/>
    </source>
</evidence>
<name>A0A9N7N6M6_STRHE</name>